<dbReference type="Proteomes" id="UP000030588">
    <property type="component" value="Unassembled WGS sequence"/>
</dbReference>
<reference evidence="2 4" key="1">
    <citation type="submission" date="2014-10" db="EMBL/GenBank/DDBJ databases">
        <title>Draft genome of phytase producing Bacillus ginsengihumi strain M2.11.</title>
        <authorList>
            <person name="Toymentseva A."/>
            <person name="Boulygina E.A."/>
            <person name="Kazakov S.V."/>
            <person name="Kayumov I."/>
            <person name="Suleimanova A.D."/>
            <person name="Mardanova A.M."/>
            <person name="Maria S.N."/>
            <person name="Sergey M.Y."/>
            <person name="Sharipova M.R."/>
        </authorList>
    </citation>
    <scope>NUCLEOTIDE SEQUENCE [LARGE SCALE GENOMIC DNA]</scope>
    <source>
        <strain evidence="2 4">M2.11</strain>
    </source>
</reference>
<dbReference type="Proteomes" id="UP000476934">
    <property type="component" value="Unassembled WGS sequence"/>
</dbReference>
<protein>
    <submittedName>
        <fullName evidence="3">DUF1002 domain-containing protein</fullName>
    </submittedName>
</protein>
<sequence>MLKRFSSIILSAAVILGLGMNSVVKAAGSDDQGIDEKYGEPIVVLGETLSASQKAEVEKLLGVDDSSQVQEITVTGEDLVHYIQGEDRNSHMYSSAKITRNDSGNGINVKIVTPENITQVTADMYKNALLTAGVENADIEVASPIKVSGHSALVGIYKAYDSSSSSNDKLDSDRTKVASQELNVATDLAKNDNLSNDQVTQLLSEIKQEIANQHPATKADIEQIVDDKLKSLNIQLSDSDRQLLINLFDEMRKLNINFGSVKSELSDLSSKLSDKLKNVASDKGFWQSVADFFGKIFSAIGSFFSSLAG</sequence>
<keyword evidence="5" id="KW-1185">Reference proteome</keyword>
<evidence type="ECO:0000313" key="5">
    <source>
        <dbReference type="Proteomes" id="UP000476934"/>
    </source>
</evidence>
<dbReference type="Pfam" id="PF06207">
    <property type="entry name" value="DUF1002"/>
    <property type="match status" value="1"/>
</dbReference>
<dbReference type="EMBL" id="JRUN01000049">
    <property type="protein sequence ID" value="KHD84623.1"/>
    <property type="molecule type" value="Genomic_DNA"/>
</dbReference>
<evidence type="ECO:0000313" key="4">
    <source>
        <dbReference type="Proteomes" id="UP000030588"/>
    </source>
</evidence>
<comment type="caution">
    <text evidence="2">The sequence shown here is derived from an EMBL/GenBank/DDBJ whole genome shotgun (WGS) entry which is preliminary data.</text>
</comment>
<evidence type="ECO:0000256" key="1">
    <source>
        <dbReference type="SAM" id="SignalP"/>
    </source>
</evidence>
<evidence type="ECO:0000313" key="3">
    <source>
        <dbReference type="EMBL" id="NEY19116.1"/>
    </source>
</evidence>
<gene>
    <name evidence="3" type="ORF">G4D61_03920</name>
    <name evidence="2" type="ORF">NG54_14270</name>
</gene>
<proteinExistence type="predicted"/>
<organism evidence="2 4">
    <name type="scientific">Heyndrickxia ginsengihumi</name>
    <dbReference type="NCBI Taxonomy" id="363870"/>
    <lineage>
        <taxon>Bacteria</taxon>
        <taxon>Bacillati</taxon>
        <taxon>Bacillota</taxon>
        <taxon>Bacilli</taxon>
        <taxon>Bacillales</taxon>
        <taxon>Bacillaceae</taxon>
        <taxon>Heyndrickxia</taxon>
    </lineage>
</organism>
<dbReference type="STRING" id="363870.NG54_14270"/>
<feature type="signal peptide" evidence="1">
    <location>
        <begin position="1"/>
        <end position="26"/>
    </location>
</feature>
<feature type="chain" id="PRO_5044540670" evidence="1">
    <location>
        <begin position="27"/>
        <end position="309"/>
    </location>
</feature>
<accession>A0A0A6VAU0</accession>
<dbReference type="RefSeq" id="WP_025730409.1">
    <property type="nucleotide sequence ID" value="NZ_JAAIWK010000004.1"/>
</dbReference>
<keyword evidence="1" id="KW-0732">Signal</keyword>
<dbReference type="AlphaFoldDB" id="A0A0A6VAU0"/>
<dbReference type="InterPro" id="IPR009343">
    <property type="entry name" value="DUF1002"/>
</dbReference>
<dbReference type="EMBL" id="JAAIWK010000004">
    <property type="protein sequence ID" value="NEY19116.1"/>
    <property type="molecule type" value="Genomic_DNA"/>
</dbReference>
<reference evidence="3 5" key="2">
    <citation type="submission" date="2020-02" db="EMBL/GenBank/DDBJ databases">
        <authorList>
            <person name="Feng H."/>
        </authorList>
    </citation>
    <scope>NUCLEOTIDE SEQUENCE [LARGE SCALE GENOMIC DNA]</scope>
    <source>
        <strain evidence="3 5">Gsoil 114</strain>
    </source>
</reference>
<reference evidence="3 5" key="3">
    <citation type="submission" date="2020-03" db="EMBL/GenBank/DDBJ databases">
        <title>Bacillus aquiflavi sp. nov., isolated from yellow water of strong flavor Chinese baijiu in Yibin region of China.</title>
        <authorList>
            <person name="Xie J."/>
        </authorList>
    </citation>
    <scope>NUCLEOTIDE SEQUENCE [LARGE SCALE GENOMIC DNA]</scope>
    <source>
        <strain evidence="3 5">Gsoil 114</strain>
    </source>
</reference>
<name>A0A0A6VAU0_9BACI</name>
<dbReference type="OrthoDB" id="9810153at2"/>
<evidence type="ECO:0000313" key="2">
    <source>
        <dbReference type="EMBL" id="KHD84623.1"/>
    </source>
</evidence>